<evidence type="ECO:0008006" key="9">
    <source>
        <dbReference type="Google" id="ProtNLM"/>
    </source>
</evidence>
<keyword evidence="4 6" id="KW-0472">Membrane</keyword>
<evidence type="ECO:0000313" key="7">
    <source>
        <dbReference type="EMBL" id="GAT35519.1"/>
    </source>
</evidence>
<feature type="transmembrane region" description="Helical" evidence="6">
    <location>
        <begin position="76"/>
        <end position="97"/>
    </location>
</feature>
<dbReference type="STRING" id="690879.TSACC_3587"/>
<dbReference type="InterPro" id="IPR019109">
    <property type="entry name" value="MamF_MmsF"/>
</dbReference>
<keyword evidence="2 6" id="KW-0812">Transmembrane</keyword>
<dbReference type="AlphaFoldDB" id="A0A146GD75"/>
<comment type="subcellular location">
    <subcellularLocation>
        <location evidence="1">Membrane</location>
        <topology evidence="1">Multi-pass membrane protein</topology>
    </subcellularLocation>
</comment>
<dbReference type="EMBL" id="BDCO01000003">
    <property type="protein sequence ID" value="GAT35519.1"/>
    <property type="molecule type" value="Genomic_DNA"/>
</dbReference>
<accession>A0A146GD75</accession>
<name>A0A146GD75_TERSA</name>
<proteinExistence type="predicted"/>
<dbReference type="Pfam" id="PF09685">
    <property type="entry name" value="MamF_MmsF"/>
    <property type="match status" value="1"/>
</dbReference>
<keyword evidence="3 6" id="KW-1133">Transmembrane helix</keyword>
<evidence type="ECO:0000256" key="5">
    <source>
        <dbReference type="SAM" id="MobiDB-lite"/>
    </source>
</evidence>
<keyword evidence="8" id="KW-1185">Reference proteome</keyword>
<organism evidence="7 8">
    <name type="scientific">Terrimicrobium sacchariphilum</name>
    <dbReference type="NCBI Taxonomy" id="690879"/>
    <lineage>
        <taxon>Bacteria</taxon>
        <taxon>Pseudomonadati</taxon>
        <taxon>Verrucomicrobiota</taxon>
        <taxon>Terrimicrobiia</taxon>
        <taxon>Terrimicrobiales</taxon>
        <taxon>Terrimicrobiaceae</taxon>
        <taxon>Terrimicrobium</taxon>
    </lineage>
</organism>
<evidence type="ECO:0000256" key="6">
    <source>
        <dbReference type="SAM" id="Phobius"/>
    </source>
</evidence>
<feature type="transmembrane region" description="Helical" evidence="6">
    <location>
        <begin position="29"/>
        <end position="56"/>
    </location>
</feature>
<evidence type="ECO:0000256" key="1">
    <source>
        <dbReference type="ARBA" id="ARBA00004141"/>
    </source>
</evidence>
<protein>
    <recommendedName>
        <fullName evidence="9">DUF4870 domain-containing protein</fullName>
    </recommendedName>
</protein>
<evidence type="ECO:0000256" key="3">
    <source>
        <dbReference type="ARBA" id="ARBA00022989"/>
    </source>
</evidence>
<evidence type="ECO:0000256" key="2">
    <source>
        <dbReference type="ARBA" id="ARBA00022692"/>
    </source>
</evidence>
<evidence type="ECO:0000313" key="8">
    <source>
        <dbReference type="Proteomes" id="UP000076023"/>
    </source>
</evidence>
<evidence type="ECO:0000256" key="4">
    <source>
        <dbReference type="ARBA" id="ARBA00023136"/>
    </source>
</evidence>
<dbReference type="Proteomes" id="UP000076023">
    <property type="component" value="Unassembled WGS sequence"/>
</dbReference>
<gene>
    <name evidence="7" type="ORF">TSACC_3587</name>
</gene>
<sequence length="135" mass="14499">MDTPPPITPGSPSIPPTPPASSSDRQWKVIIHLCGLAGLIVPSCGNIVAPLVVWLLKKPESPAIDATGRAVMNFQISYTIYLWVSGIVMVVLGWLIIPLILPVAVFVAWLVFTILGAIKASNGEEYTPPFTLKLL</sequence>
<reference evidence="8" key="1">
    <citation type="journal article" date="2017" name="Genome Announc.">
        <title>Draft Genome Sequence of Terrimicrobium sacchariphilum NM-5T, a Facultative Anaerobic Soil Bacterium of the Class Spartobacteria.</title>
        <authorList>
            <person name="Qiu Y.L."/>
            <person name="Tourlousse D.M."/>
            <person name="Matsuura N."/>
            <person name="Ohashi A."/>
            <person name="Sekiguchi Y."/>
        </authorList>
    </citation>
    <scope>NUCLEOTIDE SEQUENCE [LARGE SCALE GENOMIC DNA]</scope>
    <source>
        <strain evidence="8">NM-5</strain>
    </source>
</reference>
<feature type="region of interest" description="Disordered" evidence="5">
    <location>
        <begin position="1"/>
        <end position="22"/>
    </location>
</feature>
<dbReference type="InParanoid" id="A0A146GD75"/>
<feature type="transmembrane region" description="Helical" evidence="6">
    <location>
        <begin position="103"/>
        <end position="120"/>
    </location>
</feature>
<feature type="compositionally biased region" description="Pro residues" evidence="5">
    <location>
        <begin position="1"/>
        <end position="19"/>
    </location>
</feature>
<dbReference type="OrthoDB" id="9808930at2"/>
<comment type="caution">
    <text evidence="7">The sequence shown here is derived from an EMBL/GenBank/DDBJ whole genome shotgun (WGS) entry which is preliminary data.</text>
</comment>